<keyword evidence="3" id="KW-0812">Transmembrane</keyword>
<protein>
    <submittedName>
        <fullName evidence="5">Zinc ribbon domain-containing protein</fullName>
    </submittedName>
</protein>
<proteinExistence type="predicted"/>
<organism evidence="5 6">
    <name type="scientific">Candidatus Fimihabitans intestinipullorum</name>
    <dbReference type="NCBI Taxonomy" id="2840820"/>
    <lineage>
        <taxon>Bacteria</taxon>
        <taxon>Bacillati</taxon>
        <taxon>Mycoplasmatota</taxon>
        <taxon>Mycoplasmatota incertae sedis</taxon>
        <taxon>Candidatus Fimihabitans</taxon>
    </lineage>
</organism>
<evidence type="ECO:0000256" key="1">
    <source>
        <dbReference type="SAM" id="Coils"/>
    </source>
</evidence>
<evidence type="ECO:0000259" key="4">
    <source>
        <dbReference type="Pfam" id="PF13240"/>
    </source>
</evidence>
<evidence type="ECO:0000256" key="3">
    <source>
        <dbReference type="SAM" id="Phobius"/>
    </source>
</evidence>
<reference evidence="5" key="2">
    <citation type="journal article" date="2021" name="PeerJ">
        <title>Extensive microbial diversity within the chicken gut microbiome revealed by metagenomics and culture.</title>
        <authorList>
            <person name="Gilroy R."/>
            <person name="Ravi A."/>
            <person name="Getino M."/>
            <person name="Pursley I."/>
            <person name="Horton D.L."/>
            <person name="Alikhan N.F."/>
            <person name="Baker D."/>
            <person name="Gharbi K."/>
            <person name="Hall N."/>
            <person name="Watson M."/>
            <person name="Adriaenssens E.M."/>
            <person name="Foster-Nyarko E."/>
            <person name="Jarju S."/>
            <person name="Secka A."/>
            <person name="Antonio M."/>
            <person name="Oren A."/>
            <person name="Chaudhuri R.R."/>
            <person name="La Ragione R."/>
            <person name="Hildebrand F."/>
            <person name="Pallen M.J."/>
        </authorList>
    </citation>
    <scope>NUCLEOTIDE SEQUENCE</scope>
    <source>
        <strain evidence="5">CHK197-8231</strain>
    </source>
</reference>
<keyword evidence="1" id="KW-0175">Coiled coil</keyword>
<gene>
    <name evidence="5" type="ORF">IAD49_00280</name>
</gene>
<comment type="caution">
    <text evidence="5">The sequence shown here is derived from an EMBL/GenBank/DDBJ whole genome shotgun (WGS) entry which is preliminary data.</text>
</comment>
<name>A0A9D1HUR1_9BACT</name>
<evidence type="ECO:0000313" key="5">
    <source>
        <dbReference type="EMBL" id="HIU22008.1"/>
    </source>
</evidence>
<dbReference type="InterPro" id="IPR026870">
    <property type="entry name" value="Zinc_ribbon_dom"/>
</dbReference>
<evidence type="ECO:0000313" key="6">
    <source>
        <dbReference type="Proteomes" id="UP000824087"/>
    </source>
</evidence>
<feature type="coiled-coil region" evidence="1">
    <location>
        <begin position="320"/>
        <end position="347"/>
    </location>
</feature>
<dbReference type="Proteomes" id="UP000824087">
    <property type="component" value="Unassembled WGS sequence"/>
</dbReference>
<keyword evidence="3" id="KW-0472">Membrane</keyword>
<dbReference type="Pfam" id="PF13240">
    <property type="entry name" value="Zn_Ribbon_1"/>
    <property type="match status" value="1"/>
</dbReference>
<feature type="region of interest" description="Disordered" evidence="2">
    <location>
        <begin position="29"/>
        <end position="54"/>
    </location>
</feature>
<dbReference type="EMBL" id="DVML01000003">
    <property type="protein sequence ID" value="HIU22008.1"/>
    <property type="molecule type" value="Genomic_DNA"/>
</dbReference>
<feature type="domain" description="Zinc-ribbon" evidence="4">
    <location>
        <begin position="2"/>
        <end position="24"/>
    </location>
</feature>
<evidence type="ECO:0000256" key="2">
    <source>
        <dbReference type="SAM" id="MobiDB-lite"/>
    </source>
</evidence>
<dbReference type="Gene3D" id="3.10.450.50">
    <property type="match status" value="1"/>
</dbReference>
<reference evidence="5" key="1">
    <citation type="submission" date="2020-10" db="EMBL/GenBank/DDBJ databases">
        <authorList>
            <person name="Gilroy R."/>
        </authorList>
    </citation>
    <scope>NUCLEOTIDE SEQUENCE</scope>
    <source>
        <strain evidence="5">CHK197-8231</strain>
    </source>
</reference>
<sequence>MYCGECGAKNKKGARFCEECGKPLEAVDEKVSKAETSNSKGRRPRPVKKAPVEKKPMSKKAKVGIIIGVIVAVIVVAFIVIGNMLTDPKKIATEYFEAITSYDADKMYAYLDVKESDFANKKIFKKIVDRQLKETKNVPKVTNYKVTSTEKSSSGLVMYVKINYTMEGSTEDKTQTIELTKDKNKKFLFFDNWKIAMTDVETVEDFELSVMKDSTVTLEGVKVDKKYIDKEESDDSIDVYKLPSLFPLEYEMQVALPLGFTLEDELDAGRYSKSQTVNLDEENIPKAEQKKIADKAKQDLLTLYNSAITNKSWDEIKSGFEYKDADLDDLKEAYEDLKEDLNSSSSTKLTQIEYKDLELRSVDINDDGFLSMYVYAKYNYTVSYEEDGQTKTKSKSTTDGMYLTYDYKENAYRLVDASSLQTYFSRYF</sequence>
<dbReference type="AlphaFoldDB" id="A0A9D1HUR1"/>
<accession>A0A9D1HUR1</accession>
<keyword evidence="3" id="KW-1133">Transmembrane helix</keyword>
<feature type="transmembrane region" description="Helical" evidence="3">
    <location>
        <begin position="63"/>
        <end position="85"/>
    </location>
</feature>